<keyword evidence="1" id="KW-0255">Endonuclease</keyword>
<dbReference type="GO" id="GO:0004519">
    <property type="term" value="F:endonuclease activity"/>
    <property type="evidence" value="ECO:0007669"/>
    <property type="project" value="UniProtKB-KW"/>
</dbReference>
<accession>A0A9E7NI79</accession>
<keyword evidence="1" id="KW-0540">Nuclease</keyword>
<dbReference type="KEGG" id="vg:79993873"/>
<proteinExistence type="predicted"/>
<dbReference type="EMBL" id="ON456340">
    <property type="protein sequence ID" value="UTN92074.1"/>
    <property type="molecule type" value="Genomic_DNA"/>
</dbReference>
<dbReference type="GeneID" id="79993873"/>
<keyword evidence="2" id="KW-1185">Reference proteome</keyword>
<dbReference type="Proteomes" id="UP001060310">
    <property type="component" value="Segment"/>
</dbReference>
<keyword evidence="1" id="KW-0378">Hydrolase</keyword>
<gene>
    <name evidence="1" type="primary">70</name>
    <name evidence="1" type="ORF">SEA_DARBY_70</name>
</gene>
<name>A0A9E7NI79_9CAUD</name>
<sequence length="196" mass="22285">MANETQRIELEILSVKSLREDLCVVQSALSMYPSGDQKSRIERIGRIINQLDVMRPLGSDGKHGKRHTENCGCDFPDPTPEQELEYLDRIIAGLPEGTIFRQHPSHEGIADIVFPEGVKLFDVGSLYPTEFFSDWYPITNFDDYEVNSGGQVRNRHNQHILDYEPSSSGKYVKMRNDKGEQLIISVDDILNQVFGI</sequence>
<evidence type="ECO:0000313" key="1">
    <source>
        <dbReference type="EMBL" id="UTN92074.1"/>
    </source>
</evidence>
<reference evidence="1 2" key="1">
    <citation type="submission" date="2022-05" db="EMBL/GenBank/DDBJ databases">
        <authorList>
            <person name="Newell B.J."/>
            <person name="Weaver O.G."/>
            <person name="Grabski S.E."/>
            <person name="Haskins S.E."/>
            <person name="Heijnen K.A."/>
            <person name="Furlong R.J."/>
            <person name="Sisk M.A."/>
            <person name="Booton G."/>
            <person name="Daniels C.J."/>
            <person name="Ball S.L."/>
            <person name="Garlena R.A."/>
            <person name="Russell D.A."/>
            <person name="Jacobs-Sera D."/>
            <person name="Hatfull G.F."/>
        </authorList>
    </citation>
    <scope>NUCLEOTIDE SEQUENCE [LARGE SCALE GENOMIC DNA]</scope>
</reference>
<dbReference type="RefSeq" id="YP_010750521.1">
    <property type="nucleotide sequence ID" value="NC_073334.1"/>
</dbReference>
<organism evidence="1 2">
    <name type="scientific">Arthrobacter phage Darby</name>
    <dbReference type="NCBI Taxonomy" id="2951390"/>
    <lineage>
        <taxon>Viruses</taxon>
        <taxon>Duplodnaviria</taxon>
        <taxon>Heunggongvirae</taxon>
        <taxon>Uroviricota</taxon>
        <taxon>Caudoviricetes</taxon>
        <taxon>Gordonvirus</taxon>
        <taxon>Gordonvirus darby</taxon>
    </lineage>
</organism>
<evidence type="ECO:0000313" key="2">
    <source>
        <dbReference type="Proteomes" id="UP001060310"/>
    </source>
</evidence>
<protein>
    <submittedName>
        <fullName evidence="1">HNH endonuclease</fullName>
    </submittedName>
</protein>